<feature type="signal peptide" evidence="1">
    <location>
        <begin position="1"/>
        <end position="22"/>
    </location>
</feature>
<dbReference type="OrthoDB" id="9809132at2"/>
<dbReference type="Pfam" id="PF09619">
    <property type="entry name" value="YscW"/>
    <property type="match status" value="1"/>
</dbReference>
<gene>
    <name evidence="2" type="ORF">BHE75_02818</name>
</gene>
<evidence type="ECO:0000313" key="2">
    <source>
        <dbReference type="EMBL" id="OHT20815.1"/>
    </source>
</evidence>
<organism evidence="2 3">
    <name type="scientific">Edaphosphingomonas haloaromaticamans</name>
    <dbReference type="NCBI Taxonomy" id="653954"/>
    <lineage>
        <taxon>Bacteria</taxon>
        <taxon>Pseudomonadati</taxon>
        <taxon>Pseudomonadota</taxon>
        <taxon>Alphaproteobacteria</taxon>
        <taxon>Sphingomonadales</taxon>
        <taxon>Rhizorhabdaceae</taxon>
        <taxon>Edaphosphingomonas</taxon>
    </lineage>
</organism>
<reference evidence="2 3" key="1">
    <citation type="submission" date="2016-09" db="EMBL/GenBank/DDBJ databases">
        <title>Metabolic pathway, cell adaptation mechanisms and a novel monoxygenase revealed through proteogenomic-transcription analysis of a Sphingomonas haloaromaticamans strain degrading the fungicide ortho-phenylphenol.</title>
        <authorList>
            <person name="Perruchon C."/>
            <person name="Papadopoulou E.S."/>
            <person name="Rousidou C."/>
            <person name="Vasileiadis S."/>
            <person name="Tanou G."/>
            <person name="Amoutzias G."/>
            <person name="Molassiotis A."/>
            <person name="Karpouzas D.G."/>
        </authorList>
    </citation>
    <scope>NUCLEOTIDE SEQUENCE [LARGE SCALE GENOMIC DNA]</scope>
    <source>
        <strain evidence="2 3">P3</strain>
    </source>
</reference>
<dbReference type="EMBL" id="MIPT01000001">
    <property type="protein sequence ID" value="OHT20815.1"/>
    <property type="molecule type" value="Genomic_DNA"/>
</dbReference>
<comment type="caution">
    <text evidence="2">The sequence shown here is derived from an EMBL/GenBank/DDBJ whole genome shotgun (WGS) entry which is preliminary data.</text>
</comment>
<accession>A0A1S1HF25</accession>
<dbReference type="Proteomes" id="UP000179467">
    <property type="component" value="Unassembled WGS sequence"/>
</dbReference>
<dbReference type="RefSeq" id="WP_070935894.1">
    <property type="nucleotide sequence ID" value="NZ_MIPT01000001.1"/>
</dbReference>
<evidence type="ECO:0000256" key="1">
    <source>
        <dbReference type="SAM" id="SignalP"/>
    </source>
</evidence>
<dbReference type="PROSITE" id="PS51257">
    <property type="entry name" value="PROKAR_LIPOPROTEIN"/>
    <property type="match status" value="1"/>
</dbReference>
<sequence length="153" mass="16261">MKSALPVRSLLLAAALPLAAGACQMTVPFNTAPGHAGARVEPSRLVLLEGIAIYRQRIALPPDAVLVVRIEDVSLADAPSTLIAEARLPTEGRQVPLPYEVQYDSARILPGHRIAVHGRIEDGAGKLLWITDIFIPLPAEGERADLPLVQVGG</sequence>
<evidence type="ECO:0008006" key="4">
    <source>
        <dbReference type="Google" id="ProtNLM"/>
    </source>
</evidence>
<dbReference type="InterPro" id="IPR039366">
    <property type="entry name" value="Pilotin"/>
</dbReference>
<dbReference type="PANTHER" id="PTHR38013">
    <property type="entry name" value="GLYCOPROTEIN/POLYSACCHARIDE METABOLISM"/>
    <property type="match status" value="1"/>
</dbReference>
<proteinExistence type="predicted"/>
<keyword evidence="3" id="KW-1185">Reference proteome</keyword>
<dbReference type="AlphaFoldDB" id="A0A1S1HF25"/>
<dbReference type="PANTHER" id="PTHR38013:SF1">
    <property type="entry name" value="GLYCOPROTEIN_POLYSACCHARIDE METABOLISM"/>
    <property type="match status" value="1"/>
</dbReference>
<keyword evidence="1" id="KW-0732">Signal</keyword>
<evidence type="ECO:0000313" key="3">
    <source>
        <dbReference type="Proteomes" id="UP000179467"/>
    </source>
</evidence>
<name>A0A1S1HF25_9SPHN</name>
<dbReference type="InterPro" id="IPR053196">
    <property type="entry name" value="Lipoprotein_YbaY-like"/>
</dbReference>
<protein>
    <recommendedName>
        <fullName evidence="4">Lipoprotein</fullName>
    </recommendedName>
</protein>
<feature type="chain" id="PRO_5010232964" description="Lipoprotein" evidence="1">
    <location>
        <begin position="23"/>
        <end position="153"/>
    </location>
</feature>